<evidence type="ECO:0000313" key="1">
    <source>
        <dbReference type="EMBL" id="GFU26207.1"/>
    </source>
</evidence>
<dbReference type="AlphaFoldDB" id="A0A8X6UJ47"/>
<sequence length="76" mass="8775">MAQLADASMQDSQRYRFFLVVIRRNRRAVSTCYPPAASLTELEIALMKEWSLLASVIVDNLIENMNNPAFKIRWVT</sequence>
<organism evidence="1 2">
    <name type="scientific">Nephila pilipes</name>
    <name type="common">Giant wood spider</name>
    <name type="synonym">Nephila maculata</name>
    <dbReference type="NCBI Taxonomy" id="299642"/>
    <lineage>
        <taxon>Eukaryota</taxon>
        <taxon>Metazoa</taxon>
        <taxon>Ecdysozoa</taxon>
        <taxon>Arthropoda</taxon>
        <taxon>Chelicerata</taxon>
        <taxon>Arachnida</taxon>
        <taxon>Araneae</taxon>
        <taxon>Araneomorphae</taxon>
        <taxon>Entelegynae</taxon>
        <taxon>Araneoidea</taxon>
        <taxon>Nephilidae</taxon>
        <taxon>Nephila</taxon>
    </lineage>
</organism>
<dbReference type="Proteomes" id="UP000887013">
    <property type="component" value="Unassembled WGS sequence"/>
</dbReference>
<dbReference type="EMBL" id="BMAW01081776">
    <property type="protein sequence ID" value="GFU26207.1"/>
    <property type="molecule type" value="Genomic_DNA"/>
</dbReference>
<name>A0A8X6UJ47_NEPPI</name>
<gene>
    <name evidence="1" type="ORF">NPIL_27121</name>
</gene>
<reference evidence="1" key="1">
    <citation type="submission" date="2020-08" db="EMBL/GenBank/DDBJ databases">
        <title>Multicomponent nature underlies the extraordinary mechanical properties of spider dragline silk.</title>
        <authorList>
            <person name="Kono N."/>
            <person name="Nakamura H."/>
            <person name="Mori M."/>
            <person name="Yoshida Y."/>
            <person name="Ohtoshi R."/>
            <person name="Malay A.D."/>
            <person name="Moran D.A.P."/>
            <person name="Tomita M."/>
            <person name="Numata K."/>
            <person name="Arakawa K."/>
        </authorList>
    </citation>
    <scope>NUCLEOTIDE SEQUENCE</scope>
</reference>
<proteinExistence type="predicted"/>
<comment type="caution">
    <text evidence="1">The sequence shown here is derived from an EMBL/GenBank/DDBJ whole genome shotgun (WGS) entry which is preliminary data.</text>
</comment>
<protein>
    <submittedName>
        <fullName evidence="1">Uncharacterized protein</fullName>
    </submittedName>
</protein>
<keyword evidence="2" id="KW-1185">Reference proteome</keyword>
<dbReference type="OrthoDB" id="4843387at2759"/>
<evidence type="ECO:0000313" key="2">
    <source>
        <dbReference type="Proteomes" id="UP000887013"/>
    </source>
</evidence>
<accession>A0A8X6UJ47</accession>